<dbReference type="InterPro" id="IPR001584">
    <property type="entry name" value="Integrase_cat-core"/>
</dbReference>
<gene>
    <name evidence="3" type="ordered locus">Sput200_2596</name>
</gene>
<protein>
    <submittedName>
        <fullName evidence="3">Integrase catalytic region</fullName>
    </submittedName>
</protein>
<dbReference type="InterPro" id="IPR036397">
    <property type="entry name" value="RNaseH_sf"/>
</dbReference>
<comment type="similarity">
    <text evidence="1">Belongs to the transposase IS21/IS408/IS1162 family.</text>
</comment>
<accession>E6XS72</accession>
<dbReference type="NCBIfam" id="NF033546">
    <property type="entry name" value="transpos_IS21"/>
    <property type="match status" value="1"/>
</dbReference>
<proteinExistence type="inferred from homology"/>
<dbReference type="KEGG" id="shp:Sput200_2596"/>
<dbReference type="PATRIC" id="fig|399804.5.peg.2697"/>
<evidence type="ECO:0000259" key="2">
    <source>
        <dbReference type="PROSITE" id="PS50994"/>
    </source>
</evidence>
<dbReference type="InterPro" id="IPR054353">
    <property type="entry name" value="IstA-like_C"/>
</dbReference>
<dbReference type="PROSITE" id="PS50994">
    <property type="entry name" value="INTEGRASE"/>
    <property type="match status" value="1"/>
</dbReference>
<dbReference type="SUPFAM" id="SSF53098">
    <property type="entry name" value="Ribonuclease H-like"/>
    <property type="match status" value="1"/>
</dbReference>
<dbReference type="InterPro" id="IPR012337">
    <property type="entry name" value="RNaseH-like_sf"/>
</dbReference>
<dbReference type="AlphaFoldDB" id="E6XS72"/>
<dbReference type="GO" id="GO:0015074">
    <property type="term" value="P:DNA integration"/>
    <property type="evidence" value="ECO:0007669"/>
    <property type="project" value="InterPro"/>
</dbReference>
<dbReference type="HOGENOM" id="CLU_020626_11_0_6"/>
<evidence type="ECO:0000313" key="4">
    <source>
        <dbReference type="Proteomes" id="UP000008209"/>
    </source>
</evidence>
<dbReference type="Gene3D" id="3.30.420.10">
    <property type="entry name" value="Ribonuclease H-like superfamily/Ribonuclease H"/>
    <property type="match status" value="1"/>
</dbReference>
<dbReference type="Pfam" id="PF22483">
    <property type="entry name" value="Mu-transpos_C_2"/>
    <property type="match status" value="1"/>
</dbReference>
<feature type="domain" description="Integrase catalytic" evidence="2">
    <location>
        <begin position="136"/>
        <end position="313"/>
    </location>
</feature>
<dbReference type="PANTHER" id="PTHR35004">
    <property type="entry name" value="TRANSPOSASE RV3428C-RELATED"/>
    <property type="match status" value="1"/>
</dbReference>
<evidence type="ECO:0000256" key="1">
    <source>
        <dbReference type="ARBA" id="ARBA00009277"/>
    </source>
</evidence>
<dbReference type="GO" id="GO:0003676">
    <property type="term" value="F:nucleic acid binding"/>
    <property type="evidence" value="ECO:0007669"/>
    <property type="project" value="InterPro"/>
</dbReference>
<dbReference type="Proteomes" id="UP000008209">
    <property type="component" value="Chromosome"/>
</dbReference>
<dbReference type="EMBL" id="CP002457">
    <property type="protein sequence ID" value="ADV55027.1"/>
    <property type="molecule type" value="Genomic_DNA"/>
</dbReference>
<name>E6XS72_SHEP2</name>
<dbReference type="OrthoDB" id="2065409at2"/>
<organism evidence="3 4">
    <name type="scientific">Shewanella putrefaciens (strain 200)</name>
    <dbReference type="NCBI Taxonomy" id="399804"/>
    <lineage>
        <taxon>Bacteria</taxon>
        <taxon>Pseudomonadati</taxon>
        <taxon>Pseudomonadota</taxon>
        <taxon>Gammaproteobacteria</taxon>
        <taxon>Alteromonadales</taxon>
        <taxon>Shewanellaceae</taxon>
        <taxon>Shewanella</taxon>
    </lineage>
</organism>
<sequence length="518" mass="59597">MIATMTLRSILWHLLFYAEYSNRYIAKVTRSSHSTVGALRHKLGSLRLSWHDIESLTDQKLAKHFYPKVWHRDSSKVEPDYAEIERQLALPRKQRKTLAVLYIEHRIKYGLRAHRKTMFYTRVRQYIRHSKVCMKQYYMPGEIMFIDYLGTKARYQQQGNVVLVPVFVACLGHSKKLFCVATPNMTSSSWIQGIVAAFEYFGGVPDVLQFDNAKAMVTTPGLLALLHDNARALSEHYGCICDTSRVGTPTDNSNAENGAKIVTQQILAPMNQDLTLFSLKEVNAQLRSDIERLNQQPLQKRNISRQQLFAEQEQRALKRLPALPYTPFVESKMILVPSTYLIPYQGHEYSVPYQLVGKQVLIRVTPTHLWIYHENQRVAEHELVMEPEGFTRLAAHMKPSHIAEANKNKATFMAWASDIGIEAQKLIERQYAQSSNPNSRVIGKRCLGLQKLAVKYGHDDFLNACRFVLTRDSNDFLDPADIELVIRAKAFELMPTSVEVHHEHVRGRHYFEGNHDEC</sequence>
<dbReference type="Pfam" id="PF00665">
    <property type="entry name" value="rve"/>
    <property type="match status" value="1"/>
</dbReference>
<reference evidence="3 4" key="1">
    <citation type="submission" date="2011-01" db="EMBL/GenBank/DDBJ databases">
        <title>Complete sequence of Shewanella putrefaciens 200.</title>
        <authorList>
            <consortium name="US DOE Joint Genome Institute"/>
            <person name="Lucas S."/>
            <person name="Copeland A."/>
            <person name="Lapidus A."/>
            <person name="Cheng J.-F."/>
            <person name="Bruce D."/>
            <person name="Goodwin L."/>
            <person name="Pitluck S."/>
            <person name="Munk A.C."/>
            <person name="Detter J.C."/>
            <person name="Han C."/>
            <person name="Tapia R."/>
            <person name="Land M."/>
            <person name="Hauser L."/>
            <person name="Chang Y.-J."/>
            <person name="Jeffries C."/>
            <person name="Kyrpides N."/>
            <person name="Ivanova N."/>
            <person name="Mikhailova N."/>
            <person name="Kolker E."/>
            <person name="Lawrence C."/>
            <person name="McCue L.A."/>
            <person name="DiChristina T."/>
            <person name="Nealson K."/>
            <person name="Fredrickson J.K."/>
            <person name="Woyke T."/>
        </authorList>
    </citation>
    <scope>NUCLEOTIDE SEQUENCE [LARGE SCALE GENOMIC DNA]</scope>
    <source>
        <strain evidence="3 4">200</strain>
    </source>
</reference>
<dbReference type="PANTHER" id="PTHR35004:SF8">
    <property type="entry name" value="TRANSPOSASE RV3428C-RELATED"/>
    <property type="match status" value="1"/>
</dbReference>
<evidence type="ECO:0000313" key="3">
    <source>
        <dbReference type="EMBL" id="ADV55027.1"/>
    </source>
</evidence>